<comment type="caution">
    <text evidence="10">The sequence shown here is derived from an EMBL/GenBank/DDBJ whole genome shotgun (WGS) entry which is preliminary data.</text>
</comment>
<accession>I8RNH4</accession>
<evidence type="ECO:0000256" key="3">
    <source>
        <dbReference type="ARBA" id="ARBA00022692"/>
    </source>
</evidence>
<dbReference type="InterPro" id="IPR050250">
    <property type="entry name" value="Macrolide_Exporter_MacB"/>
</dbReference>
<name>I8RNH4_9FIRM</name>
<comment type="similarity">
    <text evidence="6">Belongs to the ABC-4 integral membrane protein family.</text>
</comment>
<evidence type="ECO:0000313" key="10">
    <source>
        <dbReference type="EMBL" id="EIW20635.1"/>
    </source>
</evidence>
<evidence type="ECO:0000256" key="7">
    <source>
        <dbReference type="SAM" id="Phobius"/>
    </source>
</evidence>
<keyword evidence="11" id="KW-1185">Reference proteome</keyword>
<keyword evidence="3 7" id="KW-0812">Transmembrane</keyword>
<dbReference type="Pfam" id="PF12704">
    <property type="entry name" value="MacB_PCD"/>
    <property type="match status" value="1"/>
</dbReference>
<dbReference type="Proteomes" id="UP000004324">
    <property type="component" value="Unassembled WGS sequence"/>
</dbReference>
<proteinExistence type="inferred from homology"/>
<dbReference type="PANTHER" id="PTHR30572">
    <property type="entry name" value="MEMBRANE COMPONENT OF TRANSPORTER-RELATED"/>
    <property type="match status" value="1"/>
</dbReference>
<reference evidence="10 11" key="1">
    <citation type="journal article" date="2012" name="J. Bacteriol.">
        <title>Draft Genome Sequences for Two Metal-Reducing Pelosinus fermentans Strains Isolated from a Cr(VI)-Contaminated Site and for Type Strain R7.</title>
        <authorList>
            <person name="Brown S.D."/>
            <person name="Podar M."/>
            <person name="Klingeman D.M."/>
            <person name="Johnson C.M."/>
            <person name="Yang Z.K."/>
            <person name="Utturkar S.M."/>
            <person name="Land M.L."/>
            <person name="Mosher J.J."/>
            <person name="Hurt R.A.Jr."/>
            <person name="Phelps T.J."/>
            <person name="Palumbo A.V."/>
            <person name="Arkin A.P."/>
            <person name="Hazen T.C."/>
            <person name="Elias D.A."/>
        </authorList>
    </citation>
    <scope>NUCLEOTIDE SEQUENCE [LARGE SCALE GENOMIC DNA]</scope>
    <source>
        <strain evidence="10 11">B4</strain>
    </source>
</reference>
<keyword evidence="2" id="KW-1003">Cell membrane</keyword>
<evidence type="ECO:0000256" key="2">
    <source>
        <dbReference type="ARBA" id="ARBA00022475"/>
    </source>
</evidence>
<dbReference type="RefSeq" id="WP_007931029.1">
    <property type="nucleotide sequence ID" value="NZ_AKVJ01000006.1"/>
</dbReference>
<dbReference type="AlphaFoldDB" id="I8RNH4"/>
<protein>
    <submittedName>
        <fullName evidence="10">Uncharacterized protein</fullName>
    </submittedName>
</protein>
<evidence type="ECO:0000259" key="8">
    <source>
        <dbReference type="Pfam" id="PF02687"/>
    </source>
</evidence>
<keyword evidence="5 7" id="KW-0472">Membrane</keyword>
<dbReference type="Pfam" id="PF02687">
    <property type="entry name" value="FtsX"/>
    <property type="match status" value="1"/>
</dbReference>
<feature type="domain" description="MacB-like periplasmic core" evidence="9">
    <location>
        <begin position="31"/>
        <end position="97"/>
    </location>
</feature>
<evidence type="ECO:0000259" key="9">
    <source>
        <dbReference type="Pfam" id="PF12704"/>
    </source>
</evidence>
<dbReference type="GO" id="GO:0022857">
    <property type="term" value="F:transmembrane transporter activity"/>
    <property type="evidence" value="ECO:0007669"/>
    <property type="project" value="TreeGrafter"/>
</dbReference>
<feature type="transmembrane region" description="Helical" evidence="7">
    <location>
        <begin position="147"/>
        <end position="173"/>
    </location>
</feature>
<gene>
    <name evidence="10" type="ORF">FB4_2254</name>
</gene>
<dbReference type="PANTHER" id="PTHR30572:SF4">
    <property type="entry name" value="ABC TRANSPORTER PERMEASE YTRF"/>
    <property type="match status" value="1"/>
</dbReference>
<dbReference type="InterPro" id="IPR003838">
    <property type="entry name" value="ABC3_permease_C"/>
</dbReference>
<evidence type="ECO:0000256" key="6">
    <source>
        <dbReference type="ARBA" id="ARBA00038076"/>
    </source>
</evidence>
<dbReference type="EMBL" id="AKVJ01000006">
    <property type="protein sequence ID" value="EIW20635.1"/>
    <property type="molecule type" value="Genomic_DNA"/>
</dbReference>
<dbReference type="OrthoDB" id="9770036at2"/>
<comment type="subcellular location">
    <subcellularLocation>
        <location evidence="1">Cell membrane</location>
        <topology evidence="1">Multi-pass membrane protein</topology>
    </subcellularLocation>
</comment>
<feature type="domain" description="ABC3 transporter permease C-terminal" evidence="8">
    <location>
        <begin position="151"/>
        <end position="260"/>
    </location>
</feature>
<keyword evidence="4 7" id="KW-1133">Transmembrane helix</keyword>
<organism evidence="10 11">
    <name type="scientific">Pelosinus fermentans B4</name>
    <dbReference type="NCBI Taxonomy" id="1149862"/>
    <lineage>
        <taxon>Bacteria</taxon>
        <taxon>Bacillati</taxon>
        <taxon>Bacillota</taxon>
        <taxon>Negativicutes</taxon>
        <taxon>Selenomonadales</taxon>
        <taxon>Sporomusaceae</taxon>
        <taxon>Pelosinus</taxon>
    </lineage>
</organism>
<evidence type="ECO:0000256" key="5">
    <source>
        <dbReference type="ARBA" id="ARBA00023136"/>
    </source>
</evidence>
<feature type="transmembrane region" description="Helical" evidence="7">
    <location>
        <begin position="232"/>
        <end position="254"/>
    </location>
</feature>
<dbReference type="PATRIC" id="fig|1149862.3.peg.534"/>
<feature type="transmembrane region" description="Helical" evidence="7">
    <location>
        <begin position="194"/>
        <end position="220"/>
    </location>
</feature>
<evidence type="ECO:0000256" key="1">
    <source>
        <dbReference type="ARBA" id="ARBA00004651"/>
    </source>
</evidence>
<evidence type="ECO:0000313" key="11">
    <source>
        <dbReference type="Proteomes" id="UP000004324"/>
    </source>
</evidence>
<sequence length="271" mass="29681">MTARISGEEIQYKTMGASRGSIRSVIQATGLLEPLDKSIRINNVPFTVVGMFASKGQNTKGNNQDDFVLVPVTATQSRLVRWNTPGRIDMIFIKGVSMNSLQFIQHETESLLRERHKIKAGEADDFAVRNISQFLEARRKTTTIMSMLLGSIAFISLVVGGIGIMNIMLVSVSERTREIGIRMAVGAKAKEIRLQFLLEAFVLSMLGGMLGILLGVLTGYMLASFTEAPPLFTATSIILAFVFSATVGIGFGYYPAYKASCLHPIDALKYE</sequence>
<evidence type="ECO:0000256" key="4">
    <source>
        <dbReference type="ARBA" id="ARBA00022989"/>
    </source>
</evidence>
<dbReference type="InterPro" id="IPR025857">
    <property type="entry name" value="MacB_PCD"/>
</dbReference>
<dbReference type="GO" id="GO:0005886">
    <property type="term" value="C:plasma membrane"/>
    <property type="evidence" value="ECO:0007669"/>
    <property type="project" value="UniProtKB-SubCell"/>
</dbReference>